<feature type="transmembrane region" description="Helical" evidence="1">
    <location>
        <begin position="47"/>
        <end position="67"/>
    </location>
</feature>
<keyword evidence="1" id="KW-0812">Transmembrane</keyword>
<protein>
    <submittedName>
        <fullName evidence="2">Membrane protein</fullName>
    </submittedName>
</protein>
<name>A0AAE8Y7J3_9CAUD</name>
<feature type="transmembrane region" description="Helical" evidence="1">
    <location>
        <begin position="6"/>
        <end position="26"/>
    </location>
</feature>
<dbReference type="Proteomes" id="UP000827768">
    <property type="component" value="Segment"/>
</dbReference>
<sequence length="133" mass="15301">MTPEILFGLLIAHFVGDYILQSGWMANEKTKKWWPAIAHGLTYTLPFIFVTQSPLALLVIAGTHIVIDRYRLAKYVTFAKEFIAPKRTWPTWDDAKDNAGFPSTVPPWLSFWLMFIADNTLHMLINFAAVMWL</sequence>
<dbReference type="KEGG" id="vg:80019831"/>
<keyword evidence="3" id="KW-1185">Reference proteome</keyword>
<feature type="transmembrane region" description="Helical" evidence="1">
    <location>
        <begin position="111"/>
        <end position="132"/>
    </location>
</feature>
<proteinExistence type="predicted"/>
<evidence type="ECO:0000256" key="1">
    <source>
        <dbReference type="SAM" id="Phobius"/>
    </source>
</evidence>
<reference evidence="2" key="1">
    <citation type="submission" date="2021-09" db="EMBL/GenBank/DDBJ databases">
        <authorList>
            <person name="Andersen S.H."/>
            <person name="Beall E.A."/>
            <person name="Cappelle B."/>
            <person name="Falteisek K.J."/>
            <person name="Fenske B.A."/>
            <person name="Gansluckner N.W."/>
            <person name="Gilbertson S.M."/>
            <person name="Krings K.J."/>
            <person name="Mobeck M."/>
            <person name="Odeku J.O."/>
            <person name="Poncelet M.E."/>
            <person name="Rohr J.R."/>
            <person name="Rolands L."/>
            <person name="Whipple C.D."/>
            <person name="Whipple E.M."/>
            <person name="Spring A.M."/>
            <person name="Klyczek K."/>
            <person name="Garlena R.A."/>
            <person name="Russell D.A."/>
            <person name="Pope W.H."/>
            <person name="Jacobs-Sera D."/>
            <person name="Hatfull G.F."/>
        </authorList>
    </citation>
    <scope>NUCLEOTIDE SEQUENCE</scope>
</reference>
<evidence type="ECO:0000313" key="2">
    <source>
        <dbReference type="EMBL" id="UDL15940.1"/>
    </source>
</evidence>
<gene>
    <name evidence="2" type="primary">190</name>
    <name evidence="2" type="ORF">SEA_PUMPERNICKEL_190</name>
</gene>
<organism evidence="2 3">
    <name type="scientific">Microbacterium phage Pumpernickel</name>
    <dbReference type="NCBI Taxonomy" id="2885983"/>
    <lineage>
        <taxon>Viruses</taxon>
        <taxon>Duplodnaviria</taxon>
        <taxon>Heunggongvirae</taxon>
        <taxon>Uroviricota</taxon>
        <taxon>Caudoviricetes</taxon>
        <taxon>Pumpernickelvirus</taxon>
        <taxon>Pumpernickelvirus pumpernickel</taxon>
    </lineage>
</organism>
<keyword evidence="1" id="KW-1133">Transmembrane helix</keyword>
<evidence type="ECO:0000313" key="3">
    <source>
        <dbReference type="Proteomes" id="UP000827768"/>
    </source>
</evidence>
<dbReference type="InterPro" id="IPR021737">
    <property type="entry name" value="Phage_phiKZ_Orf197"/>
</dbReference>
<dbReference type="EMBL" id="OK040790">
    <property type="protein sequence ID" value="UDL15940.1"/>
    <property type="molecule type" value="Genomic_DNA"/>
</dbReference>
<keyword evidence="1" id="KW-0472">Membrane</keyword>
<dbReference type="RefSeq" id="YP_010755180.1">
    <property type="nucleotide sequence ID" value="NC_073468.1"/>
</dbReference>
<accession>A0AAE8Y7J3</accession>
<dbReference type="Pfam" id="PF11750">
    <property type="entry name" value="DUF3307"/>
    <property type="match status" value="1"/>
</dbReference>
<dbReference type="GeneID" id="80019831"/>